<sequence>MRNKIIFNENITVAFCSSAQLSSAQLSSAQLSSAQLSSNINLFKIFALLFNALNSGLPRFLTKARNDDYAFYYASKFEIISHNKNLKSIYYGFLFNKQNFIVRGGIGQ</sequence>
<comment type="caution">
    <text evidence="1">The sequence shown here is derived from an EMBL/GenBank/DDBJ whole genome shotgun (WGS) entry which is preliminary data.</text>
</comment>
<organism evidence="1 2">
    <name type="scientific">Brachyspira aalborgi</name>
    <dbReference type="NCBI Taxonomy" id="29522"/>
    <lineage>
        <taxon>Bacteria</taxon>
        <taxon>Pseudomonadati</taxon>
        <taxon>Spirochaetota</taxon>
        <taxon>Spirochaetia</taxon>
        <taxon>Brachyspirales</taxon>
        <taxon>Brachyspiraceae</taxon>
        <taxon>Brachyspira</taxon>
    </lineage>
</organism>
<name>A0A5C8D811_9SPIR</name>
<gene>
    <name evidence="1" type="ORF">EPJ79_09695</name>
</gene>
<reference evidence="1 2" key="1">
    <citation type="journal article" date="1992" name="Lakartidningen">
        <title>[Penicillin V and not amoxicillin is the first choice preparation in acute otitis].</title>
        <authorList>
            <person name="Kamme C."/>
            <person name="Lundgren K."/>
            <person name="Prellner K."/>
        </authorList>
    </citation>
    <scope>NUCLEOTIDE SEQUENCE [LARGE SCALE GENOMIC DNA]</scope>
    <source>
        <strain evidence="1 2">513A</strain>
    </source>
</reference>
<protein>
    <submittedName>
        <fullName evidence="1">Uncharacterized protein</fullName>
    </submittedName>
</protein>
<dbReference type="RefSeq" id="WP_147739345.1">
    <property type="nucleotide sequence ID" value="NZ_SAXU01000001.1"/>
</dbReference>
<dbReference type="Proteomes" id="UP000324638">
    <property type="component" value="Unassembled WGS sequence"/>
</dbReference>
<evidence type="ECO:0000313" key="2">
    <source>
        <dbReference type="Proteomes" id="UP000324638"/>
    </source>
</evidence>
<dbReference type="EMBL" id="SAXU01000001">
    <property type="protein sequence ID" value="TXJ21376.1"/>
    <property type="molecule type" value="Genomic_DNA"/>
</dbReference>
<evidence type="ECO:0000313" key="1">
    <source>
        <dbReference type="EMBL" id="TXJ21376.1"/>
    </source>
</evidence>
<dbReference type="AlphaFoldDB" id="A0A5C8D811"/>
<proteinExistence type="predicted"/>
<accession>A0A5C8D811</accession>